<dbReference type="Proteomes" id="UP000011543">
    <property type="component" value="Unassembled WGS sequence"/>
</dbReference>
<protein>
    <submittedName>
        <fullName evidence="1">Uncharacterized protein</fullName>
    </submittedName>
</protein>
<organism evidence="1 2">
    <name type="scientific">Natrialba magadii (strain ATCC 43099 / DSM 3394 / CCM 3739 / CIP 104546 / IAM 13178 / JCM 8861 / NBRC 102185 / NCIMB 2190 / MS3)</name>
    <name type="common">Natronobacterium magadii</name>
    <dbReference type="NCBI Taxonomy" id="547559"/>
    <lineage>
        <taxon>Archaea</taxon>
        <taxon>Methanobacteriati</taxon>
        <taxon>Methanobacteriota</taxon>
        <taxon>Stenosarchaea group</taxon>
        <taxon>Halobacteria</taxon>
        <taxon>Halobacteriales</taxon>
        <taxon>Natrialbaceae</taxon>
        <taxon>Natrialba</taxon>
    </lineage>
</organism>
<accession>L9UEC4</accession>
<reference evidence="1 2" key="1">
    <citation type="journal article" date="2014" name="PLoS Genet.">
        <title>Phylogenetically driven sequencing of extremely halophilic archaea reveals strategies for static and dynamic osmo-response.</title>
        <authorList>
            <person name="Becker E.A."/>
            <person name="Seitzer P.M."/>
            <person name="Tritt A."/>
            <person name="Larsen D."/>
            <person name="Krusor M."/>
            <person name="Yao A.I."/>
            <person name="Wu D."/>
            <person name="Madern D."/>
            <person name="Eisen J.A."/>
            <person name="Darling A.E."/>
            <person name="Facciotti M.T."/>
        </authorList>
    </citation>
    <scope>NUCLEOTIDE SEQUENCE [LARGE SCALE GENOMIC DNA]</scope>
    <source>
        <strain evidence="2">ATCC 43099 / DSM 3394 / CCM 3739 / CIP 104546 / IAM 13178 / JCM 8861 / NBRC 102185 / NCIMB 2190 / MS3</strain>
    </source>
</reference>
<evidence type="ECO:0000313" key="1">
    <source>
        <dbReference type="EMBL" id="ELY23239.1"/>
    </source>
</evidence>
<evidence type="ECO:0000313" key="2">
    <source>
        <dbReference type="Proteomes" id="UP000011543"/>
    </source>
</evidence>
<name>L9UEC4_NATMM</name>
<comment type="caution">
    <text evidence="1">The sequence shown here is derived from an EMBL/GenBank/DDBJ whole genome shotgun (WGS) entry which is preliminary data.</text>
</comment>
<proteinExistence type="predicted"/>
<sequence>MHAFAIVSGTDRKQRVASSFPTALLATVFYAHVSAVSCSNQELVEGIE</sequence>
<gene>
    <name evidence="1" type="ORF">C500_20656</name>
</gene>
<dbReference type="PATRIC" id="fig|547559.17.peg.4080"/>
<dbReference type="EMBL" id="AOHS01000063">
    <property type="protein sequence ID" value="ELY23239.1"/>
    <property type="molecule type" value="Genomic_DNA"/>
</dbReference>
<dbReference type="AlphaFoldDB" id="L9UEC4"/>